<evidence type="ECO:0000256" key="4">
    <source>
        <dbReference type="ARBA" id="ARBA00022692"/>
    </source>
</evidence>
<evidence type="ECO:0000313" key="14">
    <source>
        <dbReference type="Proteomes" id="UP000594638"/>
    </source>
</evidence>
<comment type="similarity">
    <text evidence="3 11">Belongs to the cytochrome P450 family.</text>
</comment>
<dbReference type="FunFam" id="1.10.630.10:FF:000022">
    <property type="entry name" value="Taxadiene 5-alpha hydroxylase"/>
    <property type="match status" value="1"/>
</dbReference>
<keyword evidence="7 11" id="KW-0560">Oxidoreductase</keyword>
<dbReference type="PRINTS" id="PR00385">
    <property type="entry name" value="P450"/>
</dbReference>
<keyword evidence="4 12" id="KW-0812">Transmembrane</keyword>
<feature type="binding site" description="axial binding residue" evidence="10">
    <location>
        <position position="476"/>
    </location>
    <ligand>
        <name>heme</name>
        <dbReference type="ChEBI" id="CHEBI:30413"/>
    </ligand>
    <ligandPart>
        <name>Fe</name>
        <dbReference type="ChEBI" id="CHEBI:18248"/>
    </ligandPart>
</feature>
<dbReference type="CDD" id="cd11043">
    <property type="entry name" value="CYP90-like"/>
    <property type="match status" value="1"/>
</dbReference>
<dbReference type="Gene3D" id="1.10.630.10">
    <property type="entry name" value="Cytochrome P450"/>
    <property type="match status" value="1"/>
</dbReference>
<accession>A0A8S0PJ78</accession>
<evidence type="ECO:0000256" key="7">
    <source>
        <dbReference type="ARBA" id="ARBA00023002"/>
    </source>
</evidence>
<dbReference type="PROSITE" id="PS00086">
    <property type="entry name" value="CYTOCHROME_P450"/>
    <property type="match status" value="1"/>
</dbReference>
<dbReference type="PANTHER" id="PTHR24286:SF53">
    <property type="entry name" value="BETA-AMYRIN 28-OXIDASE-LIKE"/>
    <property type="match status" value="1"/>
</dbReference>
<evidence type="ECO:0000256" key="12">
    <source>
        <dbReference type="SAM" id="Phobius"/>
    </source>
</evidence>
<keyword evidence="10 11" id="KW-0349">Heme</keyword>
<dbReference type="GO" id="GO:0005506">
    <property type="term" value="F:iron ion binding"/>
    <property type="evidence" value="ECO:0007669"/>
    <property type="project" value="InterPro"/>
</dbReference>
<evidence type="ECO:0000256" key="11">
    <source>
        <dbReference type="RuleBase" id="RU000461"/>
    </source>
</evidence>
<comment type="cofactor">
    <cofactor evidence="1 10">
        <name>heme</name>
        <dbReference type="ChEBI" id="CHEBI:30413"/>
    </cofactor>
</comment>
<dbReference type="PANTHER" id="PTHR24286">
    <property type="entry name" value="CYTOCHROME P450 26"/>
    <property type="match status" value="1"/>
</dbReference>
<dbReference type="InterPro" id="IPR036396">
    <property type="entry name" value="Cyt_P450_sf"/>
</dbReference>
<name>A0A8S0PJ78_OLEEU</name>
<keyword evidence="8 10" id="KW-0408">Iron</keyword>
<evidence type="ECO:0000256" key="2">
    <source>
        <dbReference type="ARBA" id="ARBA00004167"/>
    </source>
</evidence>
<dbReference type="AlphaFoldDB" id="A0A8S0PJ78"/>
<comment type="subcellular location">
    <subcellularLocation>
        <location evidence="2">Membrane</location>
        <topology evidence="2">Single-pass membrane protein</topology>
    </subcellularLocation>
</comment>
<dbReference type="GO" id="GO:0016125">
    <property type="term" value="P:sterol metabolic process"/>
    <property type="evidence" value="ECO:0007669"/>
    <property type="project" value="TreeGrafter"/>
</dbReference>
<dbReference type="OrthoDB" id="885918at2759"/>
<sequence>MNKTYHWFNIVVYIKGELYPHNMKEERDIIGSRKGGSILITLQYIISWPFNMEEERDFFLFYVLAIAAIYVILYFLLFSYKSKENNVKLPRGKFGWPIIGETLDFFLSNKRGHPEKFVVDRMKNYSSEVFKTSLIGEKMAIFCGHSGNKFIFSNENKLVKSWLPQSMRKVLCISESNTKLRNNLSDFLKPEALKMYIHVMDYYVRQHLDHEWAPNQTLKVYPLAKKFTFSLICRLFLGIEDPTQMAKLVDQFALVTAGLLSVPINLPGTAFNTAIKASQFIRKELRKIIRQQRDYLSEKKKDSETINHFLAHILFATGDDSKFTSEDEIASILLVFLVAGHDTTASLITSLVYYLADNPQVYAQVLREEEEITKFKGPEKLLTREDINKMKYARNVVNEVLRLAPPVHGFFREAIQDITYAGFTIPKGWKVYWSVSSTHKDPKYFPSPEKFDPTRFEGNGPEPFTFIPFGGGPRMCPGNEYARQLLLVFMYHSVRKYRWEKLIPNEKINFDYGPAAPVNGLPIKLYPHGDIKQ</sequence>
<dbReference type="InterPro" id="IPR017972">
    <property type="entry name" value="Cyt_P450_CS"/>
</dbReference>
<evidence type="ECO:0000256" key="10">
    <source>
        <dbReference type="PIRSR" id="PIRSR602401-1"/>
    </source>
</evidence>
<evidence type="ECO:0000256" key="9">
    <source>
        <dbReference type="ARBA" id="ARBA00023136"/>
    </source>
</evidence>
<keyword evidence="5 10" id="KW-0479">Metal-binding</keyword>
<dbReference type="Proteomes" id="UP000594638">
    <property type="component" value="Unassembled WGS sequence"/>
</dbReference>
<evidence type="ECO:0000313" key="13">
    <source>
        <dbReference type="EMBL" id="CAA2953923.1"/>
    </source>
</evidence>
<evidence type="ECO:0000256" key="5">
    <source>
        <dbReference type="ARBA" id="ARBA00022723"/>
    </source>
</evidence>
<dbReference type="GO" id="GO:0016712">
    <property type="term" value="F:oxidoreductase activity, acting on paired donors, with incorporation or reduction of molecular oxygen, reduced flavin or flavoprotein as one donor, and incorporation of one atom of oxygen"/>
    <property type="evidence" value="ECO:0007669"/>
    <property type="project" value="UniProtKB-ARBA"/>
</dbReference>
<evidence type="ECO:0000256" key="3">
    <source>
        <dbReference type="ARBA" id="ARBA00010617"/>
    </source>
</evidence>
<evidence type="ECO:0000256" key="8">
    <source>
        <dbReference type="ARBA" id="ARBA00023004"/>
    </source>
</evidence>
<dbReference type="Gramene" id="OE9A111765T2">
    <property type="protein sequence ID" value="OE9A111765C2"/>
    <property type="gene ID" value="OE9A111765"/>
</dbReference>
<comment type="caution">
    <text evidence="13">The sequence shown here is derived from an EMBL/GenBank/DDBJ whole genome shotgun (WGS) entry which is preliminary data.</text>
</comment>
<gene>
    <name evidence="13" type="ORF">OLEA9_A111765</name>
</gene>
<keyword evidence="14" id="KW-1185">Reference proteome</keyword>
<reference evidence="13 14" key="1">
    <citation type="submission" date="2019-12" db="EMBL/GenBank/DDBJ databases">
        <authorList>
            <person name="Alioto T."/>
            <person name="Alioto T."/>
            <person name="Gomez Garrido J."/>
        </authorList>
    </citation>
    <scope>NUCLEOTIDE SEQUENCE [LARGE SCALE GENOMIC DNA]</scope>
</reference>
<dbReference type="PRINTS" id="PR00463">
    <property type="entry name" value="EP450I"/>
</dbReference>
<dbReference type="EMBL" id="CACTIH010000102">
    <property type="protein sequence ID" value="CAA2953923.1"/>
    <property type="molecule type" value="Genomic_DNA"/>
</dbReference>
<evidence type="ECO:0000256" key="1">
    <source>
        <dbReference type="ARBA" id="ARBA00001971"/>
    </source>
</evidence>
<organism evidence="13 14">
    <name type="scientific">Olea europaea subsp. europaea</name>
    <dbReference type="NCBI Taxonomy" id="158383"/>
    <lineage>
        <taxon>Eukaryota</taxon>
        <taxon>Viridiplantae</taxon>
        <taxon>Streptophyta</taxon>
        <taxon>Embryophyta</taxon>
        <taxon>Tracheophyta</taxon>
        <taxon>Spermatophyta</taxon>
        <taxon>Magnoliopsida</taxon>
        <taxon>eudicotyledons</taxon>
        <taxon>Gunneridae</taxon>
        <taxon>Pentapetalae</taxon>
        <taxon>asterids</taxon>
        <taxon>lamiids</taxon>
        <taxon>Lamiales</taxon>
        <taxon>Oleaceae</taxon>
        <taxon>Oleeae</taxon>
        <taxon>Olea</taxon>
    </lineage>
</organism>
<dbReference type="InterPro" id="IPR002401">
    <property type="entry name" value="Cyt_P450_E_grp-I"/>
</dbReference>
<dbReference type="SUPFAM" id="SSF48264">
    <property type="entry name" value="Cytochrome P450"/>
    <property type="match status" value="1"/>
</dbReference>
<proteinExistence type="inferred from homology"/>
<protein>
    <submittedName>
        <fullName evidence="13">Beta-amyrin 28-oxidase-like</fullName>
    </submittedName>
</protein>
<keyword evidence="11" id="KW-0503">Monooxygenase</keyword>
<dbReference type="Pfam" id="PF00067">
    <property type="entry name" value="p450"/>
    <property type="match status" value="1"/>
</dbReference>
<keyword evidence="6 12" id="KW-1133">Transmembrane helix</keyword>
<evidence type="ECO:0000256" key="6">
    <source>
        <dbReference type="ARBA" id="ARBA00022989"/>
    </source>
</evidence>
<feature type="transmembrane region" description="Helical" evidence="12">
    <location>
        <begin position="58"/>
        <end position="78"/>
    </location>
</feature>
<keyword evidence="9 12" id="KW-0472">Membrane</keyword>
<dbReference type="GO" id="GO:0020037">
    <property type="term" value="F:heme binding"/>
    <property type="evidence" value="ECO:0007669"/>
    <property type="project" value="InterPro"/>
</dbReference>
<dbReference type="GO" id="GO:0016020">
    <property type="term" value="C:membrane"/>
    <property type="evidence" value="ECO:0007669"/>
    <property type="project" value="UniProtKB-SubCell"/>
</dbReference>
<dbReference type="InterPro" id="IPR001128">
    <property type="entry name" value="Cyt_P450"/>
</dbReference>